<name>X1ARZ9_9ZZZZ</name>
<dbReference type="EMBL" id="BART01011478">
    <property type="protein sequence ID" value="GAG85629.1"/>
    <property type="molecule type" value="Genomic_DNA"/>
</dbReference>
<sequence>MRYVFTLRRPEEYQDGVDPTPKSHYVPITDFDVSSISGDFSAGSWSTSIRIFGSAAVETSVQPGALVIVFAEDWYAGTEGSLGPIDGAENIVMVGHIADGSIVQDAETGDVSFDIVSLAEQASRRENYPVPVTNDDTPTEWTDAQDLTVSRAAWWFTAWHSNLAQVTDVFADIQNDGASDTREIAGHDFLAGDLLRASLDQFLQARVVGRVLMDRYERAAFVIDRQVQTAGGAPTLFNLITGDWIGQAQVREANEIPANIIEAGGVLYAAGVITPYLSIAPGNVSGYIGTSQASNN</sequence>
<accession>X1ARZ9</accession>
<reference evidence="1" key="1">
    <citation type="journal article" date="2014" name="Front. Microbiol.">
        <title>High frequency of phylogenetically diverse reductive dehalogenase-homologous genes in deep subseafloor sedimentary metagenomes.</title>
        <authorList>
            <person name="Kawai M."/>
            <person name="Futagami T."/>
            <person name="Toyoda A."/>
            <person name="Takaki Y."/>
            <person name="Nishi S."/>
            <person name="Hori S."/>
            <person name="Arai W."/>
            <person name="Tsubouchi T."/>
            <person name="Morono Y."/>
            <person name="Uchiyama I."/>
            <person name="Ito T."/>
            <person name="Fujiyama A."/>
            <person name="Inagaki F."/>
            <person name="Takami H."/>
        </authorList>
    </citation>
    <scope>NUCLEOTIDE SEQUENCE</scope>
    <source>
        <strain evidence="1">Expedition CK06-06</strain>
    </source>
</reference>
<dbReference type="AlphaFoldDB" id="X1ARZ9"/>
<protein>
    <submittedName>
        <fullName evidence="1">Uncharacterized protein</fullName>
    </submittedName>
</protein>
<comment type="caution">
    <text evidence="1">The sequence shown here is derived from an EMBL/GenBank/DDBJ whole genome shotgun (WGS) entry which is preliminary data.</text>
</comment>
<organism evidence="1">
    <name type="scientific">marine sediment metagenome</name>
    <dbReference type="NCBI Taxonomy" id="412755"/>
    <lineage>
        <taxon>unclassified sequences</taxon>
        <taxon>metagenomes</taxon>
        <taxon>ecological metagenomes</taxon>
    </lineage>
</organism>
<feature type="non-terminal residue" evidence="1">
    <location>
        <position position="296"/>
    </location>
</feature>
<gene>
    <name evidence="1" type="ORF">S01H4_24443</name>
</gene>
<proteinExistence type="predicted"/>
<evidence type="ECO:0000313" key="1">
    <source>
        <dbReference type="EMBL" id="GAG85629.1"/>
    </source>
</evidence>